<evidence type="ECO:0000313" key="10">
    <source>
        <dbReference type="Proteomes" id="UP000319210"/>
    </source>
</evidence>
<dbReference type="InterPro" id="IPR000064">
    <property type="entry name" value="NLP_P60_dom"/>
</dbReference>
<sequence length="463" mass="48037">MAATTVLTLTAQPAFAHATASPASPRWASARPAPQAATAFSRAAPPGAGSAPAGSRSSAGPAPLALSPVLHTSQAGTAPPLSVLPAAASLPARPSPGAGTPSDSSPSPPDAGEESGAGDGAGDASGAPGPARPGAKPVGQLLGELSGLYRSTEAASESYNAIEEKLKKQRKDTRRAQAGLARARTALADGRAHAGQLARQQYRTGVAGGLPPAVRMLLMRDPYRFLEQGHLLRRAADSQAAAVRQLTSGEKQHATAVEQARQSLDRQQKLAEKKKQQRDTVRAKLKEVEKLLASLTGEELSRMRELEQQRTDAAQRKLMESGALGGPASTGQAASLQGRRALAYAMDQIGKPYVWGAEGPDAFDCSGLTARAWQHAGHAIPRTSQEQWRRLPHVPLNQLRPGDLVIYHSGATHVGIYAGSGRVVQAPRPGGKVKLTPLATDPPIGAVRPDGTGQGVEGAKQAR</sequence>
<keyword evidence="3" id="KW-0378">Hydrolase</keyword>
<evidence type="ECO:0000256" key="2">
    <source>
        <dbReference type="ARBA" id="ARBA00022670"/>
    </source>
</evidence>
<keyword evidence="10" id="KW-1185">Reference proteome</keyword>
<reference evidence="9 10" key="1">
    <citation type="submission" date="2019-06" db="EMBL/GenBank/DDBJ databases">
        <title>Whole genome shotgun sequence of Streptomyces cacaoi subsp. cacaoi NBRC 12748.</title>
        <authorList>
            <person name="Hosoyama A."/>
            <person name="Uohara A."/>
            <person name="Ohji S."/>
            <person name="Ichikawa N."/>
        </authorList>
    </citation>
    <scope>NUCLEOTIDE SEQUENCE [LARGE SCALE GENOMIC DNA]</scope>
    <source>
        <strain evidence="9 10">NBRC 12748</strain>
    </source>
</reference>
<evidence type="ECO:0000256" key="1">
    <source>
        <dbReference type="ARBA" id="ARBA00007074"/>
    </source>
</evidence>
<dbReference type="Gene3D" id="3.90.1720.10">
    <property type="entry name" value="endopeptidase domain like (from Nostoc punctiforme)"/>
    <property type="match status" value="1"/>
</dbReference>
<feature type="compositionally biased region" description="Low complexity" evidence="6">
    <location>
        <begin position="18"/>
        <end position="68"/>
    </location>
</feature>
<protein>
    <recommendedName>
        <fullName evidence="8">NlpC/P60 domain-containing protein</fullName>
    </recommendedName>
</protein>
<dbReference type="AlphaFoldDB" id="A0A4Y3R1G1"/>
<gene>
    <name evidence="9" type="ORF">SCA03_30790</name>
</gene>
<dbReference type="SUPFAM" id="SSF54001">
    <property type="entry name" value="Cysteine proteinases"/>
    <property type="match status" value="1"/>
</dbReference>
<evidence type="ECO:0000256" key="6">
    <source>
        <dbReference type="SAM" id="MobiDB-lite"/>
    </source>
</evidence>
<feature type="coiled-coil region" evidence="5">
    <location>
        <begin position="257"/>
        <end position="298"/>
    </location>
</feature>
<keyword evidence="7" id="KW-0732">Signal</keyword>
<evidence type="ECO:0000256" key="7">
    <source>
        <dbReference type="SAM" id="SignalP"/>
    </source>
</evidence>
<evidence type="ECO:0000313" key="9">
    <source>
        <dbReference type="EMBL" id="GEB50528.1"/>
    </source>
</evidence>
<dbReference type="PANTHER" id="PTHR47359:SF3">
    <property type="entry name" value="NLP_P60 DOMAIN-CONTAINING PROTEIN-RELATED"/>
    <property type="match status" value="1"/>
</dbReference>
<name>A0A4Y3R1G1_STRCI</name>
<feature type="signal peptide" evidence="7">
    <location>
        <begin position="1"/>
        <end position="16"/>
    </location>
</feature>
<comment type="caution">
    <text evidence="9">The sequence shown here is derived from an EMBL/GenBank/DDBJ whole genome shotgun (WGS) entry which is preliminary data.</text>
</comment>
<proteinExistence type="inferred from homology"/>
<dbReference type="InterPro" id="IPR051794">
    <property type="entry name" value="PG_Endopeptidase_C40"/>
</dbReference>
<feature type="compositionally biased region" description="Polar residues" evidence="6">
    <location>
        <begin position="1"/>
        <end position="11"/>
    </location>
</feature>
<dbReference type="GO" id="GO:0008234">
    <property type="term" value="F:cysteine-type peptidase activity"/>
    <property type="evidence" value="ECO:0007669"/>
    <property type="project" value="UniProtKB-KW"/>
</dbReference>
<feature type="chain" id="PRO_5038401576" description="NlpC/P60 domain-containing protein" evidence="7">
    <location>
        <begin position="17"/>
        <end position="463"/>
    </location>
</feature>
<feature type="region of interest" description="Disordered" evidence="6">
    <location>
        <begin position="1"/>
        <end position="139"/>
    </location>
</feature>
<evidence type="ECO:0000259" key="8">
    <source>
        <dbReference type="PROSITE" id="PS51935"/>
    </source>
</evidence>
<keyword evidence="5" id="KW-0175">Coiled coil</keyword>
<feature type="compositionally biased region" description="Low complexity" evidence="6">
    <location>
        <begin position="78"/>
        <end position="105"/>
    </location>
</feature>
<dbReference type="PROSITE" id="PS51935">
    <property type="entry name" value="NLPC_P60"/>
    <property type="match status" value="1"/>
</dbReference>
<comment type="similarity">
    <text evidence="1">Belongs to the peptidase C40 family.</text>
</comment>
<evidence type="ECO:0000256" key="3">
    <source>
        <dbReference type="ARBA" id="ARBA00022801"/>
    </source>
</evidence>
<evidence type="ECO:0000256" key="4">
    <source>
        <dbReference type="ARBA" id="ARBA00022807"/>
    </source>
</evidence>
<feature type="compositionally biased region" description="Low complexity" evidence="6">
    <location>
        <begin position="124"/>
        <end position="135"/>
    </location>
</feature>
<organism evidence="9 10">
    <name type="scientific">Streptomyces cacaoi</name>
    <dbReference type="NCBI Taxonomy" id="1898"/>
    <lineage>
        <taxon>Bacteria</taxon>
        <taxon>Bacillati</taxon>
        <taxon>Actinomycetota</taxon>
        <taxon>Actinomycetes</taxon>
        <taxon>Kitasatosporales</taxon>
        <taxon>Streptomycetaceae</taxon>
        <taxon>Streptomyces</taxon>
    </lineage>
</organism>
<evidence type="ECO:0000256" key="5">
    <source>
        <dbReference type="SAM" id="Coils"/>
    </source>
</evidence>
<keyword evidence="4" id="KW-0788">Thiol protease</keyword>
<dbReference type="PANTHER" id="PTHR47359">
    <property type="entry name" value="PEPTIDOGLYCAN DL-ENDOPEPTIDASE CWLO"/>
    <property type="match status" value="1"/>
</dbReference>
<dbReference type="EMBL" id="BJMM01000013">
    <property type="protein sequence ID" value="GEB50528.1"/>
    <property type="molecule type" value="Genomic_DNA"/>
</dbReference>
<dbReference type="Pfam" id="PF00877">
    <property type="entry name" value="NLPC_P60"/>
    <property type="match status" value="1"/>
</dbReference>
<accession>A0A4Y3R1G1</accession>
<feature type="domain" description="NlpC/P60" evidence="8">
    <location>
        <begin position="335"/>
        <end position="456"/>
    </location>
</feature>
<dbReference type="InterPro" id="IPR038765">
    <property type="entry name" value="Papain-like_cys_pep_sf"/>
</dbReference>
<dbReference type="GO" id="GO:0006508">
    <property type="term" value="P:proteolysis"/>
    <property type="evidence" value="ECO:0007669"/>
    <property type="project" value="UniProtKB-KW"/>
</dbReference>
<keyword evidence="2" id="KW-0645">Protease</keyword>
<feature type="region of interest" description="Disordered" evidence="6">
    <location>
        <begin position="433"/>
        <end position="463"/>
    </location>
</feature>
<dbReference type="Proteomes" id="UP000319210">
    <property type="component" value="Unassembled WGS sequence"/>
</dbReference>